<dbReference type="Gene3D" id="3.40.1110.10">
    <property type="entry name" value="Calcium-transporting ATPase, cytoplasmic domain N"/>
    <property type="match status" value="1"/>
</dbReference>
<evidence type="ECO:0000256" key="4">
    <source>
        <dbReference type="ARBA" id="ARBA00022989"/>
    </source>
</evidence>
<keyword evidence="5 6" id="KW-0472">Membrane</keyword>
<dbReference type="NCBIfam" id="TIGR01494">
    <property type="entry name" value="ATPase_P-type"/>
    <property type="match status" value="1"/>
</dbReference>
<dbReference type="InterPro" id="IPR001757">
    <property type="entry name" value="P_typ_ATPase"/>
</dbReference>
<accession>A0A5N6T6A4</accession>
<dbReference type="GO" id="GO:0016887">
    <property type="term" value="F:ATP hydrolysis activity"/>
    <property type="evidence" value="ECO:0007669"/>
    <property type="project" value="InterPro"/>
</dbReference>
<evidence type="ECO:0000256" key="3">
    <source>
        <dbReference type="ARBA" id="ARBA00022723"/>
    </source>
</evidence>
<dbReference type="InterPro" id="IPR023299">
    <property type="entry name" value="ATPase_P-typ_cyto_dom_N"/>
</dbReference>
<dbReference type="PANTHER" id="PTHR46594:SF4">
    <property type="entry name" value="P-TYPE CATION-TRANSPORTING ATPASE"/>
    <property type="match status" value="1"/>
</dbReference>
<evidence type="ECO:0000256" key="2">
    <source>
        <dbReference type="ARBA" id="ARBA00022692"/>
    </source>
</evidence>
<feature type="transmembrane region" description="Helical" evidence="6">
    <location>
        <begin position="50"/>
        <end position="76"/>
    </location>
</feature>
<reference evidence="7 8" key="1">
    <citation type="submission" date="2019-04" db="EMBL/GenBank/DDBJ databases">
        <title>Friends and foes A comparative genomics study of 23 Aspergillus species from section Flavi.</title>
        <authorList>
            <consortium name="DOE Joint Genome Institute"/>
            <person name="Kjaerbolling I."/>
            <person name="Vesth T."/>
            <person name="Frisvad J.C."/>
            <person name="Nybo J.L."/>
            <person name="Theobald S."/>
            <person name="Kildgaard S."/>
            <person name="Isbrandt T."/>
            <person name="Kuo A."/>
            <person name="Sato A."/>
            <person name="Lyhne E.K."/>
            <person name="Kogle M.E."/>
            <person name="Wiebenga A."/>
            <person name="Kun R.S."/>
            <person name="Lubbers R.J."/>
            <person name="Makela M.R."/>
            <person name="Barry K."/>
            <person name="Chovatia M."/>
            <person name="Clum A."/>
            <person name="Daum C."/>
            <person name="Haridas S."/>
            <person name="He G."/>
            <person name="LaButti K."/>
            <person name="Lipzen A."/>
            <person name="Mondo S."/>
            <person name="Riley R."/>
            <person name="Salamov A."/>
            <person name="Simmons B.A."/>
            <person name="Magnuson J.K."/>
            <person name="Henrissat B."/>
            <person name="Mortensen U.H."/>
            <person name="Larsen T.O."/>
            <person name="Devries R.P."/>
            <person name="Grigoriev I.V."/>
            <person name="Machida M."/>
            <person name="Baker S.E."/>
            <person name="Andersen M.R."/>
        </authorList>
    </citation>
    <scope>NUCLEOTIDE SEQUENCE [LARGE SCALE GENOMIC DNA]</scope>
    <source>
        <strain evidence="7 8">CBS 117625</strain>
    </source>
</reference>
<evidence type="ECO:0000256" key="1">
    <source>
        <dbReference type="ARBA" id="ARBA00004370"/>
    </source>
</evidence>
<dbReference type="InterPro" id="IPR036412">
    <property type="entry name" value="HAD-like_sf"/>
</dbReference>
<proteinExistence type="predicted"/>
<keyword evidence="2 6" id="KW-0812">Transmembrane</keyword>
<dbReference type="Proteomes" id="UP000325672">
    <property type="component" value="Unassembled WGS sequence"/>
</dbReference>
<organism evidence="7 8">
    <name type="scientific">Aspergillus pseudotamarii</name>
    <dbReference type="NCBI Taxonomy" id="132259"/>
    <lineage>
        <taxon>Eukaryota</taxon>
        <taxon>Fungi</taxon>
        <taxon>Dikarya</taxon>
        <taxon>Ascomycota</taxon>
        <taxon>Pezizomycotina</taxon>
        <taxon>Eurotiomycetes</taxon>
        <taxon>Eurotiomycetidae</taxon>
        <taxon>Eurotiales</taxon>
        <taxon>Aspergillaceae</taxon>
        <taxon>Aspergillus</taxon>
        <taxon>Aspergillus subgen. Circumdati</taxon>
    </lineage>
</organism>
<keyword evidence="3" id="KW-0479">Metal-binding</keyword>
<dbReference type="AlphaFoldDB" id="A0A5N6T6A4"/>
<keyword evidence="4 6" id="KW-1133">Transmembrane helix</keyword>
<sequence>MSLVDDGTIGVSIDQELIGARDLVEYGRASPVGLAAPRPDPTLQAGVKHAITYAITVLIVSCPCAIGLAVPTVIVIDSGIAAERGVIFKAADSIELACKTSHVVFDKTATRTQGKVTVAVEYIDNTSNSMSLVLGLIGSNKHPISTAVTAHLKAKDMTASTAIDTKLLTGKGVEGSTPDLILRAGNPRWLNQSSNLQVQSTLERGYTPFCVTINDTLAAVFGLEDSIRLDALETITKLQEPDISVHFLSGDDGGAVRSIARQLALLTPLDQSPSRKSPATIFIGDGTNDASALATSIIGPTQHPDDDQHREEAVRQIKFNFSWSFVYNLFAVLLGVGTFVDAGIPPEFAGLGELVRVLPVVFPAVLLRWARA</sequence>
<dbReference type="GO" id="GO:0046872">
    <property type="term" value="F:metal ion binding"/>
    <property type="evidence" value="ECO:0007669"/>
    <property type="project" value="UniProtKB-KW"/>
</dbReference>
<dbReference type="Pfam" id="PF00702">
    <property type="entry name" value="Hydrolase"/>
    <property type="match status" value="1"/>
</dbReference>
<gene>
    <name evidence="7" type="ORF">BDV38DRAFT_278646</name>
</gene>
<evidence type="ECO:0000313" key="8">
    <source>
        <dbReference type="Proteomes" id="UP000325672"/>
    </source>
</evidence>
<dbReference type="RefSeq" id="XP_031917926.1">
    <property type="nucleotide sequence ID" value="XM_032058792.1"/>
</dbReference>
<dbReference type="SUPFAM" id="SSF56784">
    <property type="entry name" value="HAD-like"/>
    <property type="match status" value="1"/>
</dbReference>
<dbReference type="GeneID" id="43643002"/>
<feature type="transmembrane region" description="Helical" evidence="6">
    <location>
        <begin position="350"/>
        <end position="370"/>
    </location>
</feature>
<evidence type="ECO:0000256" key="6">
    <source>
        <dbReference type="SAM" id="Phobius"/>
    </source>
</evidence>
<dbReference type="PANTHER" id="PTHR46594">
    <property type="entry name" value="P-TYPE CATION-TRANSPORTING ATPASE"/>
    <property type="match status" value="1"/>
</dbReference>
<evidence type="ECO:0000256" key="5">
    <source>
        <dbReference type="ARBA" id="ARBA00023136"/>
    </source>
</evidence>
<feature type="transmembrane region" description="Helical" evidence="6">
    <location>
        <begin position="325"/>
        <end position="344"/>
    </location>
</feature>
<dbReference type="GO" id="GO:0016020">
    <property type="term" value="C:membrane"/>
    <property type="evidence" value="ECO:0007669"/>
    <property type="project" value="UniProtKB-SubCell"/>
</dbReference>
<evidence type="ECO:0008006" key="9">
    <source>
        <dbReference type="Google" id="ProtNLM"/>
    </source>
</evidence>
<name>A0A5N6T6A4_ASPPS</name>
<comment type="subcellular location">
    <subcellularLocation>
        <location evidence="1">Membrane</location>
    </subcellularLocation>
</comment>
<dbReference type="Gene3D" id="3.40.50.1000">
    <property type="entry name" value="HAD superfamily/HAD-like"/>
    <property type="match status" value="1"/>
</dbReference>
<protein>
    <recommendedName>
        <fullName evidence="9">E1-E2 ATPase-domain-containing protein</fullName>
    </recommendedName>
</protein>
<keyword evidence="8" id="KW-1185">Reference proteome</keyword>
<dbReference type="EMBL" id="ML743556">
    <property type="protein sequence ID" value="KAE8141863.1"/>
    <property type="molecule type" value="Genomic_DNA"/>
</dbReference>
<dbReference type="GO" id="GO:0005524">
    <property type="term" value="F:ATP binding"/>
    <property type="evidence" value="ECO:0007669"/>
    <property type="project" value="InterPro"/>
</dbReference>
<dbReference type="OrthoDB" id="432719at2759"/>
<evidence type="ECO:0000313" key="7">
    <source>
        <dbReference type="EMBL" id="KAE8141863.1"/>
    </source>
</evidence>
<dbReference type="InterPro" id="IPR023214">
    <property type="entry name" value="HAD_sf"/>
</dbReference>